<dbReference type="Proteomes" id="UP001162501">
    <property type="component" value="Chromosome 30"/>
</dbReference>
<evidence type="ECO:0000313" key="1">
    <source>
        <dbReference type="EMBL" id="CAN0466136.1"/>
    </source>
</evidence>
<sequence>MRAQSLGPSSPLCSETVPGTLVPEDSPFLKGRVSQAELLLCSLQRCFSGPCMAIWVPSGSLALIRAGQLGGDPLPLSWPQKQLTVFVKKEEGKE</sequence>
<proteinExistence type="predicted"/>
<reference evidence="1" key="1">
    <citation type="submission" date="2023-05" db="EMBL/GenBank/DDBJ databases">
        <authorList>
            <consortium name="ELIXIR-Norway"/>
        </authorList>
    </citation>
    <scope>NUCLEOTIDE SEQUENCE</scope>
</reference>
<evidence type="ECO:0000313" key="2">
    <source>
        <dbReference type="Proteomes" id="UP001162501"/>
    </source>
</evidence>
<reference evidence="1" key="2">
    <citation type="submission" date="2025-03" db="EMBL/GenBank/DDBJ databases">
        <authorList>
            <consortium name="ELIXIR-Norway"/>
            <consortium name="Elixir Norway"/>
        </authorList>
    </citation>
    <scope>NUCLEOTIDE SEQUENCE</scope>
</reference>
<name>A0AC59ZMB7_RANTA</name>
<protein>
    <submittedName>
        <fullName evidence="1">Uncharacterized protein</fullName>
    </submittedName>
</protein>
<gene>
    <name evidence="1" type="ORF">MRATA1EN22A_LOCUS20295</name>
</gene>
<dbReference type="EMBL" id="OX596114">
    <property type="protein sequence ID" value="CAN0466136.1"/>
    <property type="molecule type" value="Genomic_DNA"/>
</dbReference>
<accession>A0AC59ZMB7</accession>
<organism evidence="1 2">
    <name type="scientific">Rangifer tarandus platyrhynchus</name>
    <name type="common">Svalbard reindeer</name>
    <dbReference type="NCBI Taxonomy" id="3082113"/>
    <lineage>
        <taxon>Eukaryota</taxon>
        <taxon>Metazoa</taxon>
        <taxon>Chordata</taxon>
        <taxon>Craniata</taxon>
        <taxon>Vertebrata</taxon>
        <taxon>Euteleostomi</taxon>
        <taxon>Mammalia</taxon>
        <taxon>Eutheria</taxon>
        <taxon>Laurasiatheria</taxon>
        <taxon>Artiodactyla</taxon>
        <taxon>Ruminantia</taxon>
        <taxon>Pecora</taxon>
        <taxon>Cervidae</taxon>
        <taxon>Odocoileinae</taxon>
        <taxon>Rangifer</taxon>
    </lineage>
</organism>